<gene>
    <name evidence="1" type="ORF">L21SP2_0740</name>
</gene>
<evidence type="ECO:0000313" key="2">
    <source>
        <dbReference type="Proteomes" id="UP000018680"/>
    </source>
</evidence>
<keyword evidence="2" id="KW-1185">Reference proteome</keyword>
<dbReference type="KEGG" id="slr:L21SP2_0740"/>
<dbReference type="OrthoDB" id="1222242at2"/>
<dbReference type="AlphaFoldDB" id="V5WEV6"/>
<sequence>MRISENDLVHIEKKKPSYPVSSKLNEYLKEHGRGMEQSLYYEELKDFSEQIPLYHEDGADSYWQTVLYGPGDRDQLEEKLRLIYSWLKMEGNTSHLNHLFIDRIDYCEFGNSQPFRIRVMNRFNDNHDYYYVKKADASRIYGLELEHILSPNRINSMVYGDTLIEEHISGIPGDVFIEDYLGDVSGNKINPIRVAKEFVKFSERCFVKLLGDMRSYNYVMVLTQDFDSQQYRVRAIDFDRQCHEGQLRVYMPQFYRENQPVVEMIWDNLSVDTIRQYQNEERSLMRRRAHSSRVRLEELFTAMVEDEIAPLENFQELSLELADFHQDQSFLRLHSMGELVRHHMYSMLEKSI</sequence>
<dbReference type="eggNOG" id="ENOG502Z7J4">
    <property type="taxonomic scope" value="Bacteria"/>
</dbReference>
<name>V5WEV6_9SPIO</name>
<dbReference type="EMBL" id="CP006939">
    <property type="protein sequence ID" value="AHC14165.1"/>
    <property type="molecule type" value="Genomic_DNA"/>
</dbReference>
<dbReference type="PATRIC" id="fig|1307761.3.peg.740"/>
<dbReference type="Proteomes" id="UP000018680">
    <property type="component" value="Chromosome"/>
</dbReference>
<evidence type="ECO:0000313" key="1">
    <source>
        <dbReference type="EMBL" id="AHC14165.1"/>
    </source>
</evidence>
<accession>V5WEV6</accession>
<reference evidence="1 2" key="1">
    <citation type="journal article" date="2015" name="Stand. Genomic Sci.">
        <title>Complete genome sequence and description of Salinispira pacifica gen. nov., sp. nov., a novel spirochaete isolated form a hypersaline microbial mat.</title>
        <authorList>
            <person name="Ben Hania W."/>
            <person name="Joseph M."/>
            <person name="Schumann P."/>
            <person name="Bunk B."/>
            <person name="Fiebig A."/>
            <person name="Sproer C."/>
            <person name="Klenk H.P."/>
            <person name="Fardeau M.L."/>
            <person name="Spring S."/>
        </authorList>
    </citation>
    <scope>NUCLEOTIDE SEQUENCE [LARGE SCALE GENOMIC DNA]</scope>
    <source>
        <strain evidence="1 2">L21-RPul-D2</strain>
    </source>
</reference>
<dbReference type="HOGENOM" id="CLU_798888_0_0_12"/>
<protein>
    <submittedName>
        <fullName evidence="1">Uncharacterized protein</fullName>
    </submittedName>
</protein>
<dbReference type="STRING" id="1307761.L21SP2_0740"/>
<organism evidence="1 2">
    <name type="scientific">Salinispira pacifica</name>
    <dbReference type="NCBI Taxonomy" id="1307761"/>
    <lineage>
        <taxon>Bacteria</taxon>
        <taxon>Pseudomonadati</taxon>
        <taxon>Spirochaetota</taxon>
        <taxon>Spirochaetia</taxon>
        <taxon>Spirochaetales</taxon>
        <taxon>Spirochaetaceae</taxon>
        <taxon>Salinispira</taxon>
    </lineage>
</organism>
<proteinExistence type="predicted"/>
<dbReference type="RefSeq" id="WP_024267096.1">
    <property type="nucleotide sequence ID" value="NC_023035.1"/>
</dbReference>